<feature type="region of interest" description="Disordered" evidence="10">
    <location>
        <begin position="1"/>
        <end position="47"/>
    </location>
</feature>
<dbReference type="GO" id="GO:0008320">
    <property type="term" value="F:protein transmembrane transporter activity"/>
    <property type="evidence" value="ECO:0007669"/>
    <property type="project" value="UniProtKB-UniRule"/>
</dbReference>
<dbReference type="GO" id="GO:0006605">
    <property type="term" value="P:protein targeting"/>
    <property type="evidence" value="ECO:0007669"/>
    <property type="project" value="UniProtKB-UniRule"/>
</dbReference>
<dbReference type="EMBL" id="WKPR01000001">
    <property type="protein sequence ID" value="MSB18151.1"/>
    <property type="molecule type" value="Genomic_DNA"/>
</dbReference>
<dbReference type="Proteomes" id="UP000434475">
    <property type="component" value="Unassembled WGS sequence"/>
</dbReference>
<evidence type="ECO:0000256" key="5">
    <source>
        <dbReference type="ARBA" id="ARBA00022927"/>
    </source>
</evidence>
<dbReference type="HAMAP" id="MF_00422">
    <property type="entry name" value="SecE"/>
    <property type="match status" value="1"/>
</dbReference>
<evidence type="ECO:0000256" key="1">
    <source>
        <dbReference type="ARBA" id="ARBA00004370"/>
    </source>
</evidence>
<protein>
    <recommendedName>
        <fullName evidence="9">Protein translocase subunit SecE</fullName>
    </recommendedName>
</protein>
<gene>
    <name evidence="9 11" type="primary">secE</name>
    <name evidence="11" type="ORF">GKE97_01310</name>
</gene>
<dbReference type="PANTHER" id="PTHR33910:SF1">
    <property type="entry name" value="PROTEIN TRANSLOCASE SUBUNIT SECE"/>
    <property type="match status" value="1"/>
</dbReference>
<proteinExistence type="inferred from homology"/>
<dbReference type="GO" id="GO:0065002">
    <property type="term" value="P:intracellular protein transmembrane transport"/>
    <property type="evidence" value="ECO:0007669"/>
    <property type="project" value="UniProtKB-UniRule"/>
</dbReference>
<dbReference type="PANTHER" id="PTHR33910">
    <property type="entry name" value="PROTEIN TRANSLOCASE SUBUNIT SECE"/>
    <property type="match status" value="1"/>
</dbReference>
<organism evidence="11 12">
    <name type="scientific">Flavonifractor plautii</name>
    <name type="common">Fusobacterium plautii</name>
    <dbReference type="NCBI Taxonomy" id="292800"/>
    <lineage>
        <taxon>Bacteria</taxon>
        <taxon>Bacillati</taxon>
        <taxon>Bacillota</taxon>
        <taxon>Clostridia</taxon>
        <taxon>Eubacteriales</taxon>
        <taxon>Oscillospiraceae</taxon>
        <taxon>Flavonifractor</taxon>
    </lineage>
</organism>
<comment type="subcellular location">
    <subcellularLocation>
        <location evidence="9">Cell membrane</location>
        <topology evidence="9">Single-pass membrane protein</topology>
    </subcellularLocation>
    <subcellularLocation>
        <location evidence="1">Membrane</location>
    </subcellularLocation>
</comment>
<evidence type="ECO:0000256" key="6">
    <source>
        <dbReference type="ARBA" id="ARBA00022989"/>
    </source>
</evidence>
<evidence type="ECO:0000256" key="3">
    <source>
        <dbReference type="ARBA" id="ARBA00022475"/>
    </source>
</evidence>
<dbReference type="InterPro" id="IPR038379">
    <property type="entry name" value="SecE_sf"/>
</dbReference>
<evidence type="ECO:0000256" key="8">
    <source>
        <dbReference type="ARBA" id="ARBA00023136"/>
    </source>
</evidence>
<dbReference type="Pfam" id="PF00584">
    <property type="entry name" value="SecE"/>
    <property type="match status" value="1"/>
</dbReference>
<dbReference type="GO" id="GO:0005886">
    <property type="term" value="C:plasma membrane"/>
    <property type="evidence" value="ECO:0007669"/>
    <property type="project" value="UniProtKB-SubCell"/>
</dbReference>
<dbReference type="NCBIfam" id="TIGR00964">
    <property type="entry name" value="secE_bact"/>
    <property type="match status" value="1"/>
</dbReference>
<evidence type="ECO:0000256" key="4">
    <source>
        <dbReference type="ARBA" id="ARBA00022692"/>
    </source>
</evidence>
<comment type="similarity">
    <text evidence="9">Belongs to the SecE/SEC61-gamma family.</text>
</comment>
<evidence type="ECO:0000256" key="7">
    <source>
        <dbReference type="ARBA" id="ARBA00023010"/>
    </source>
</evidence>
<keyword evidence="6 9" id="KW-1133">Transmembrane helix</keyword>
<evidence type="ECO:0000313" key="12">
    <source>
        <dbReference type="Proteomes" id="UP000434475"/>
    </source>
</evidence>
<dbReference type="PRINTS" id="PR01650">
    <property type="entry name" value="SECETRNLCASE"/>
</dbReference>
<evidence type="ECO:0000256" key="9">
    <source>
        <dbReference type="HAMAP-Rule" id="MF_00422"/>
    </source>
</evidence>
<keyword evidence="4 9" id="KW-0812">Transmembrane</keyword>
<accession>A0A6I2QWM9</accession>
<dbReference type="GO" id="GO:0009306">
    <property type="term" value="P:protein secretion"/>
    <property type="evidence" value="ECO:0007669"/>
    <property type="project" value="UniProtKB-UniRule"/>
</dbReference>
<evidence type="ECO:0000256" key="10">
    <source>
        <dbReference type="SAM" id="MobiDB-lite"/>
    </source>
</evidence>
<evidence type="ECO:0000313" key="11">
    <source>
        <dbReference type="EMBL" id="MSB18151.1"/>
    </source>
</evidence>
<evidence type="ECO:0000256" key="2">
    <source>
        <dbReference type="ARBA" id="ARBA00022448"/>
    </source>
</evidence>
<reference evidence="11 12" key="1">
    <citation type="journal article" date="2019" name="Nat. Med.">
        <title>A library of human gut bacterial isolates paired with longitudinal multiomics data enables mechanistic microbiome research.</title>
        <authorList>
            <person name="Poyet M."/>
            <person name="Groussin M."/>
            <person name="Gibbons S.M."/>
            <person name="Avila-Pacheco J."/>
            <person name="Jiang X."/>
            <person name="Kearney S.M."/>
            <person name="Perrotta A.R."/>
            <person name="Berdy B."/>
            <person name="Zhao S."/>
            <person name="Lieberman T.D."/>
            <person name="Swanson P.K."/>
            <person name="Smith M."/>
            <person name="Roesemann S."/>
            <person name="Alexander J.E."/>
            <person name="Rich S.A."/>
            <person name="Livny J."/>
            <person name="Vlamakis H."/>
            <person name="Clish C."/>
            <person name="Bullock K."/>
            <person name="Deik A."/>
            <person name="Scott J."/>
            <person name="Pierce K.A."/>
            <person name="Xavier R.J."/>
            <person name="Alm E.J."/>
        </authorList>
    </citation>
    <scope>NUCLEOTIDE SEQUENCE [LARGE SCALE GENOMIC DNA]</scope>
    <source>
        <strain evidence="11 12">BIOML-A2</strain>
    </source>
</reference>
<dbReference type="InterPro" id="IPR001901">
    <property type="entry name" value="Translocase_SecE/Sec61-g"/>
</dbReference>
<dbReference type="AlphaFoldDB" id="A0A6I2QWM9"/>
<feature type="compositionally biased region" description="Basic and acidic residues" evidence="10">
    <location>
        <begin position="7"/>
        <end position="47"/>
    </location>
</feature>
<name>A0A6I2QWM9_FLAPL</name>
<keyword evidence="3 9" id="KW-1003">Cell membrane</keyword>
<sequence>MSAAMAQKKEGLNGMSENEKLEQAADQAADKPAKTDKKKDVKADKKKPGVFARIGKWFKDMKSELKKVQWPTRKQTVNNTVIVIICCIIVGICIWLFDALAGAVITALLDLFGKG</sequence>
<comment type="function">
    <text evidence="9">Essential subunit of the Sec protein translocation channel SecYEG. Clamps together the 2 halves of SecY. May contact the channel plug during translocation.</text>
</comment>
<keyword evidence="5 9" id="KW-0653">Protein transport</keyword>
<dbReference type="GO" id="GO:0043952">
    <property type="term" value="P:protein transport by the Sec complex"/>
    <property type="evidence" value="ECO:0007669"/>
    <property type="project" value="UniProtKB-UniRule"/>
</dbReference>
<dbReference type="InterPro" id="IPR005807">
    <property type="entry name" value="SecE_bac"/>
</dbReference>
<feature type="transmembrane region" description="Helical" evidence="9">
    <location>
        <begin position="81"/>
        <end position="109"/>
    </location>
</feature>
<comment type="subunit">
    <text evidence="9">Component of the Sec protein translocase complex. Heterotrimer consisting of SecY, SecE and SecG subunits. The heterotrimers can form oligomers, although 1 heterotrimer is thought to be able to translocate proteins. Interacts with the ribosome. Interacts with SecDF, and other proteins may be involved. Interacts with SecA.</text>
</comment>
<dbReference type="Gene3D" id="1.20.5.1030">
    <property type="entry name" value="Preprotein translocase secy subunit"/>
    <property type="match status" value="1"/>
</dbReference>
<keyword evidence="7 9" id="KW-0811">Translocation</keyword>
<comment type="caution">
    <text evidence="11">The sequence shown here is derived from an EMBL/GenBank/DDBJ whole genome shotgun (WGS) entry which is preliminary data.</text>
</comment>
<keyword evidence="8 9" id="KW-0472">Membrane</keyword>
<keyword evidence="2 9" id="KW-0813">Transport</keyword>